<keyword evidence="1" id="KW-1133">Transmembrane helix</keyword>
<keyword evidence="3" id="KW-1185">Reference proteome</keyword>
<organism evidence="2 3">
    <name type="scientific">Nocardioides panacis</name>
    <dbReference type="NCBI Taxonomy" id="2849501"/>
    <lineage>
        <taxon>Bacteria</taxon>
        <taxon>Bacillati</taxon>
        <taxon>Actinomycetota</taxon>
        <taxon>Actinomycetes</taxon>
        <taxon>Propionibacteriales</taxon>
        <taxon>Nocardioidaceae</taxon>
        <taxon>Nocardioides</taxon>
    </lineage>
</organism>
<sequence>MTQTVHLPRESSTRDVPLARLLRSDAGARLFAAYWACLAVVDLTGDSFTVAGVAVVVAACSVRQRVRTGVAVAVTGWLFVTGFLGDRHGELVVHGPADVVRLALLVTAAVAAALSTRPRGAR</sequence>
<dbReference type="AlphaFoldDB" id="A0A975XZU5"/>
<dbReference type="EMBL" id="CP077062">
    <property type="protein sequence ID" value="QWZ07639.1"/>
    <property type="molecule type" value="Genomic_DNA"/>
</dbReference>
<keyword evidence="1" id="KW-0472">Membrane</keyword>
<feature type="transmembrane region" description="Helical" evidence="1">
    <location>
        <begin position="66"/>
        <end position="84"/>
    </location>
</feature>
<feature type="transmembrane region" description="Helical" evidence="1">
    <location>
        <begin position="32"/>
        <end position="59"/>
    </location>
</feature>
<dbReference type="Proteomes" id="UP000683575">
    <property type="component" value="Chromosome"/>
</dbReference>
<evidence type="ECO:0000313" key="2">
    <source>
        <dbReference type="EMBL" id="QWZ07639.1"/>
    </source>
</evidence>
<protein>
    <submittedName>
        <fullName evidence="2">Uncharacterized protein</fullName>
    </submittedName>
</protein>
<dbReference type="RefSeq" id="WP_216939150.1">
    <property type="nucleotide sequence ID" value="NZ_CP077062.1"/>
</dbReference>
<feature type="transmembrane region" description="Helical" evidence="1">
    <location>
        <begin position="99"/>
        <end position="116"/>
    </location>
</feature>
<evidence type="ECO:0000256" key="1">
    <source>
        <dbReference type="SAM" id="Phobius"/>
    </source>
</evidence>
<dbReference type="KEGG" id="nps:KRR39_19835"/>
<name>A0A975XZU5_9ACTN</name>
<gene>
    <name evidence="2" type="ORF">KRR39_19835</name>
</gene>
<proteinExistence type="predicted"/>
<reference evidence="2" key="1">
    <citation type="submission" date="2021-06" db="EMBL/GenBank/DDBJ databases">
        <title>Complete genome sequence of Nocardioides sp. G188.</title>
        <authorList>
            <person name="Im W.-T."/>
        </authorList>
    </citation>
    <scope>NUCLEOTIDE SEQUENCE</scope>
    <source>
        <strain evidence="2">G188</strain>
    </source>
</reference>
<accession>A0A975XZU5</accession>
<evidence type="ECO:0000313" key="3">
    <source>
        <dbReference type="Proteomes" id="UP000683575"/>
    </source>
</evidence>
<keyword evidence="1" id="KW-0812">Transmembrane</keyword>